<protein>
    <recommendedName>
        <fullName evidence="5">HTH luxR-type domain-containing protein</fullName>
    </recommendedName>
</protein>
<reference evidence="6 7" key="1">
    <citation type="submission" date="2020-07" db="EMBL/GenBank/DDBJ databases">
        <title>MOT database genomes.</title>
        <authorList>
            <person name="Joseph S."/>
            <person name="Aduse-Opoku J."/>
            <person name="Hashim A."/>
            <person name="Wade W."/>
            <person name="Curtis M."/>
        </authorList>
    </citation>
    <scope>NUCLEOTIDE SEQUENCE [LARGE SCALE GENOMIC DNA]</scope>
    <source>
        <strain evidence="6 7">DSM 100099</strain>
    </source>
</reference>
<dbReference type="PANTHER" id="PTHR44688">
    <property type="entry name" value="DNA-BINDING TRANSCRIPTIONAL ACTIVATOR DEVR_DOSR"/>
    <property type="match status" value="1"/>
</dbReference>
<dbReference type="GO" id="GO:0006355">
    <property type="term" value="P:regulation of DNA-templated transcription"/>
    <property type="evidence" value="ECO:0007669"/>
    <property type="project" value="InterPro"/>
</dbReference>
<proteinExistence type="predicted"/>
<dbReference type="Proteomes" id="UP000561011">
    <property type="component" value="Unassembled WGS sequence"/>
</dbReference>
<evidence type="ECO:0000256" key="4">
    <source>
        <dbReference type="SAM" id="MobiDB-lite"/>
    </source>
</evidence>
<keyword evidence="3" id="KW-0804">Transcription</keyword>
<dbReference type="PRINTS" id="PR00038">
    <property type="entry name" value="HTHLUXR"/>
</dbReference>
<organism evidence="6 7">
    <name type="scientific">Sanguibacter inulinus</name>
    <dbReference type="NCBI Taxonomy" id="60922"/>
    <lineage>
        <taxon>Bacteria</taxon>
        <taxon>Bacillati</taxon>
        <taxon>Actinomycetota</taxon>
        <taxon>Actinomycetes</taxon>
        <taxon>Micrococcales</taxon>
        <taxon>Sanguibacteraceae</taxon>
        <taxon>Sanguibacter</taxon>
    </lineage>
</organism>
<dbReference type="InterPro" id="IPR027417">
    <property type="entry name" value="P-loop_NTPase"/>
</dbReference>
<sequence>MSATWGDRPAHRVPARKIHPPPPPTPHVVRERIGARPETEAVGSRPVTLVSAPTGYGKSTFLAAWARTSTTRVAWLGLDDLDNDPQTLWHGIVSSIEAADVRTTGRSGPWPLDDLWGPGHEDGGPVDRLISVIDDSTEPVVLVLDDVDEIRSDGARATLDRLLRYLPDQLRVVLAGRFDPPLALQRLRAHGDLTEFRAADLRFTRKDVQTLGELSGVTLTTDDQHELHEATSGWPVAVRMALVTARDTPVGPTLQRLLSPRSPVADLLVADLLASLRPDLARFVLRATTCRRIDAELADALSGSPDGSRLLVECVDRGLFLEREPEIPGTSAVYRWHDLFRAQCQARLAASEPSTWRSLHRTASHHWRDRDLEEAVDHALAGGRPALAAQCISEQWIELVLRGQHALLLSLCLRVPPPFDENPDLLLLVAVCRYLEGNPVQADLQVRRAHARAAADPPVTDGGRFVLLESLLRLLLAVDAPDLVEMARRGRELLSPGSATTDDTATAGAEYIVGQLLCRVGERATGVALLEASATIATSRRMTALRLACEAELALVASTVDGVGAGRTRARRVLDEAATLGWQSAATISPAVLALARAAFERDDLDEARTLAARSASRNQPTDHYLRVCSQALLLEVALAAGEPAGAEALHSSLLRREHDMFLPATWPVVALMLDARWSYAHGSSSDARQTAEKAAFDVMLPHHPDSLVWCADLLRLDGDLVGARAVLDLLPGGCRASHSLVAHRVVGALLADAEEQPDKAHRLLEQAITLAEVDDVRRPFVDRSCQVLPLLRAHLGWGSLHTAYTVTLLDHLSGVRPPAPLVPSFWSLTPREHEVLVYLRSAMTAADIAAAVFLSVNTVKTHQRAIYRKLGVVGRREAVEVAAERGLL</sequence>
<dbReference type="PANTHER" id="PTHR44688:SF16">
    <property type="entry name" value="DNA-BINDING TRANSCRIPTIONAL ACTIVATOR DEVR_DOSR"/>
    <property type="match status" value="1"/>
</dbReference>
<dbReference type="EMBL" id="JACBYE010000012">
    <property type="protein sequence ID" value="NYS93249.1"/>
    <property type="molecule type" value="Genomic_DNA"/>
</dbReference>
<comment type="caution">
    <text evidence="6">The sequence shown here is derived from an EMBL/GenBank/DDBJ whole genome shotgun (WGS) entry which is preliminary data.</text>
</comment>
<evidence type="ECO:0000256" key="1">
    <source>
        <dbReference type="ARBA" id="ARBA00023015"/>
    </source>
</evidence>
<evidence type="ECO:0000259" key="5">
    <source>
        <dbReference type="PROSITE" id="PS50043"/>
    </source>
</evidence>
<keyword evidence="2" id="KW-0238">DNA-binding</keyword>
<dbReference type="Pfam" id="PF00196">
    <property type="entry name" value="GerE"/>
    <property type="match status" value="1"/>
</dbReference>
<gene>
    <name evidence="6" type="ORF">HZZ10_06865</name>
</gene>
<dbReference type="Gene3D" id="1.25.40.10">
    <property type="entry name" value="Tetratricopeptide repeat domain"/>
    <property type="match status" value="1"/>
</dbReference>
<keyword evidence="1" id="KW-0805">Transcription regulation</keyword>
<dbReference type="Gene3D" id="3.40.50.300">
    <property type="entry name" value="P-loop containing nucleotide triphosphate hydrolases"/>
    <property type="match status" value="1"/>
</dbReference>
<dbReference type="SUPFAM" id="SSF46894">
    <property type="entry name" value="C-terminal effector domain of the bipartite response regulators"/>
    <property type="match status" value="1"/>
</dbReference>
<dbReference type="CDD" id="cd06170">
    <property type="entry name" value="LuxR_C_like"/>
    <property type="match status" value="1"/>
</dbReference>
<feature type="domain" description="HTH luxR-type" evidence="5">
    <location>
        <begin position="822"/>
        <end position="887"/>
    </location>
</feature>
<dbReference type="AlphaFoldDB" id="A0A853ERQ1"/>
<evidence type="ECO:0000313" key="7">
    <source>
        <dbReference type="Proteomes" id="UP000561011"/>
    </source>
</evidence>
<dbReference type="Gene3D" id="1.10.10.10">
    <property type="entry name" value="Winged helix-like DNA-binding domain superfamily/Winged helix DNA-binding domain"/>
    <property type="match status" value="1"/>
</dbReference>
<dbReference type="PROSITE" id="PS50043">
    <property type="entry name" value="HTH_LUXR_2"/>
    <property type="match status" value="1"/>
</dbReference>
<evidence type="ECO:0000313" key="6">
    <source>
        <dbReference type="EMBL" id="NYS93249.1"/>
    </source>
</evidence>
<accession>A0A853ERQ1</accession>
<dbReference type="GO" id="GO:0003677">
    <property type="term" value="F:DNA binding"/>
    <property type="evidence" value="ECO:0007669"/>
    <property type="project" value="UniProtKB-KW"/>
</dbReference>
<dbReference type="InterPro" id="IPR036388">
    <property type="entry name" value="WH-like_DNA-bd_sf"/>
</dbReference>
<evidence type="ECO:0000256" key="3">
    <source>
        <dbReference type="ARBA" id="ARBA00023163"/>
    </source>
</evidence>
<dbReference type="RefSeq" id="WP_179912947.1">
    <property type="nucleotide sequence ID" value="NZ_JACBYE010000012.1"/>
</dbReference>
<feature type="region of interest" description="Disordered" evidence="4">
    <location>
        <begin position="1"/>
        <end position="29"/>
    </location>
</feature>
<keyword evidence="7" id="KW-1185">Reference proteome</keyword>
<dbReference type="InterPro" id="IPR000792">
    <property type="entry name" value="Tscrpt_reg_LuxR_C"/>
</dbReference>
<dbReference type="InterPro" id="IPR059106">
    <property type="entry name" value="WHD_MalT"/>
</dbReference>
<dbReference type="Pfam" id="PF25873">
    <property type="entry name" value="WHD_MalT"/>
    <property type="match status" value="1"/>
</dbReference>
<dbReference type="SMART" id="SM00421">
    <property type="entry name" value="HTH_LUXR"/>
    <property type="match status" value="1"/>
</dbReference>
<name>A0A853ERQ1_9MICO</name>
<dbReference type="InterPro" id="IPR016032">
    <property type="entry name" value="Sig_transdc_resp-reg_C-effctor"/>
</dbReference>
<dbReference type="SUPFAM" id="SSF52540">
    <property type="entry name" value="P-loop containing nucleoside triphosphate hydrolases"/>
    <property type="match status" value="1"/>
</dbReference>
<evidence type="ECO:0000256" key="2">
    <source>
        <dbReference type="ARBA" id="ARBA00023125"/>
    </source>
</evidence>
<dbReference type="InterPro" id="IPR011990">
    <property type="entry name" value="TPR-like_helical_dom_sf"/>
</dbReference>